<feature type="transmembrane region" description="Helical" evidence="7">
    <location>
        <begin position="12"/>
        <end position="31"/>
    </location>
</feature>
<comment type="caution">
    <text evidence="9">The sequence shown here is derived from an EMBL/GenBank/DDBJ whole genome shotgun (WGS) entry which is preliminary data.</text>
</comment>
<dbReference type="InterPro" id="IPR044851">
    <property type="entry name" value="Wax_synthase"/>
</dbReference>
<reference evidence="10" key="1">
    <citation type="journal article" date="2017" name="Nat. Microbiol.">
        <title>Global analysis of biosynthetic gene clusters reveals vast potential of secondary metabolite production in Penicillium species.</title>
        <authorList>
            <person name="Nielsen J.C."/>
            <person name="Grijseels S."/>
            <person name="Prigent S."/>
            <person name="Ji B."/>
            <person name="Dainat J."/>
            <person name="Nielsen K.F."/>
            <person name="Frisvad J.C."/>
            <person name="Workman M."/>
            <person name="Nielsen J."/>
        </authorList>
    </citation>
    <scope>NUCLEOTIDE SEQUENCE [LARGE SCALE GENOMIC DNA]</scope>
    <source>
        <strain evidence="10">IBT 4502</strain>
    </source>
</reference>
<evidence type="ECO:0000256" key="4">
    <source>
        <dbReference type="ARBA" id="ARBA00022692"/>
    </source>
</evidence>
<comment type="subcellular location">
    <subcellularLocation>
        <location evidence="1">Membrane</location>
        <topology evidence="1">Multi-pass membrane protein</topology>
    </subcellularLocation>
</comment>
<feature type="domain" description="Wax synthase" evidence="8">
    <location>
        <begin position="239"/>
        <end position="325"/>
    </location>
</feature>
<dbReference type="Proteomes" id="UP000191408">
    <property type="component" value="Unassembled WGS sequence"/>
</dbReference>
<dbReference type="AlphaFoldDB" id="A0A1V6NYQ0"/>
<keyword evidence="4 7" id="KW-0812">Transmembrane</keyword>
<dbReference type="EMBL" id="MDYM01000002">
    <property type="protein sequence ID" value="OQD69844.1"/>
    <property type="molecule type" value="Genomic_DNA"/>
</dbReference>
<dbReference type="Pfam" id="PF13813">
    <property type="entry name" value="MBOAT_2"/>
    <property type="match status" value="1"/>
</dbReference>
<organism evidence="9 10">
    <name type="scientific">Penicillium polonicum</name>
    <dbReference type="NCBI Taxonomy" id="60169"/>
    <lineage>
        <taxon>Eukaryota</taxon>
        <taxon>Fungi</taxon>
        <taxon>Dikarya</taxon>
        <taxon>Ascomycota</taxon>
        <taxon>Pezizomycotina</taxon>
        <taxon>Eurotiomycetes</taxon>
        <taxon>Eurotiomycetidae</taxon>
        <taxon>Eurotiales</taxon>
        <taxon>Aspergillaceae</taxon>
        <taxon>Penicillium</taxon>
    </lineage>
</organism>
<dbReference type="InterPro" id="IPR032805">
    <property type="entry name" value="Wax_synthase_dom"/>
</dbReference>
<evidence type="ECO:0000313" key="10">
    <source>
        <dbReference type="Proteomes" id="UP000191408"/>
    </source>
</evidence>
<evidence type="ECO:0000259" key="8">
    <source>
        <dbReference type="Pfam" id="PF13813"/>
    </source>
</evidence>
<comment type="similarity">
    <text evidence="2">Belongs to the wax synthase family.</text>
</comment>
<dbReference type="GO" id="GO:0008374">
    <property type="term" value="F:O-acyltransferase activity"/>
    <property type="evidence" value="ECO:0007669"/>
    <property type="project" value="InterPro"/>
</dbReference>
<protein>
    <recommendedName>
        <fullName evidence="8">Wax synthase domain-containing protein</fullName>
    </recommendedName>
</protein>
<dbReference type="GO" id="GO:0006629">
    <property type="term" value="P:lipid metabolic process"/>
    <property type="evidence" value="ECO:0007669"/>
    <property type="project" value="InterPro"/>
</dbReference>
<evidence type="ECO:0000256" key="7">
    <source>
        <dbReference type="SAM" id="Phobius"/>
    </source>
</evidence>
<evidence type="ECO:0000256" key="5">
    <source>
        <dbReference type="ARBA" id="ARBA00022989"/>
    </source>
</evidence>
<feature type="transmembrane region" description="Helical" evidence="7">
    <location>
        <begin position="368"/>
        <end position="387"/>
    </location>
</feature>
<evidence type="ECO:0000256" key="3">
    <source>
        <dbReference type="ARBA" id="ARBA00022679"/>
    </source>
</evidence>
<keyword evidence="6 7" id="KW-0472">Membrane</keyword>
<sequence>MYGLYHSTGANILEFLCFYLVQNVVPAALIITTRKSSPLRYLCIPGMIWIASRFIRPFGSSGSPTWCQAITQLVIATLQATNLLLLNPLANSDISRSTKSVQNFGSRLITAFRLFAQTRAVNTHWQVKNVPSHPKYYLRRGMQVPTRGRFLLRQLAIVAWQCLMLDIVQTVSLQQAKERDPHEPVSFQVEWIVPLGHWAERIATHLSIWFVVNRLISDLAYRVLSIFFVGIRLDSPADWPPAFGSMAHAFTLRNFWGKFWHQFMRQPFTSISNFIARDVLNLTRSSILERYTNLFIVFLISAIFHVLVDILQSIPMEMSGSMPFYLAFVFGIMLEDGVQNIWKRVQTPDIRQEEAQQPSGIVPLWKRAAGMVWVMLWLGVTSTWYFTPMIQSTNDDLRMIPFSAAKYIGLQPLIGIVNKKQGHQSPDKTEGLEMLCPTVSLGEAEGKEKLWTE</sequence>
<gene>
    <name evidence="9" type="ORF">PENPOL_c002G07779</name>
</gene>
<evidence type="ECO:0000256" key="6">
    <source>
        <dbReference type="ARBA" id="ARBA00023136"/>
    </source>
</evidence>
<keyword evidence="3" id="KW-0808">Transferase</keyword>
<evidence type="ECO:0000256" key="1">
    <source>
        <dbReference type="ARBA" id="ARBA00004141"/>
    </source>
</evidence>
<keyword evidence="10" id="KW-1185">Reference proteome</keyword>
<evidence type="ECO:0000256" key="2">
    <source>
        <dbReference type="ARBA" id="ARBA00007282"/>
    </source>
</evidence>
<keyword evidence="5 7" id="KW-1133">Transmembrane helix</keyword>
<accession>A0A1V6NYQ0</accession>
<name>A0A1V6NYQ0_PENPO</name>
<feature type="transmembrane region" description="Helical" evidence="7">
    <location>
        <begin position="291"/>
        <end position="311"/>
    </location>
</feature>
<dbReference type="PANTHER" id="PTHR31595:SF27">
    <property type="entry name" value="WAX SYNTHASE DOMAIN-CONTAINING PROTEIN-RELATED"/>
    <property type="match status" value="1"/>
</dbReference>
<dbReference type="STRING" id="60169.A0A1V6NYQ0"/>
<evidence type="ECO:0000313" key="9">
    <source>
        <dbReference type="EMBL" id="OQD69844.1"/>
    </source>
</evidence>
<proteinExistence type="inferred from homology"/>
<dbReference type="OrthoDB" id="1077582at2759"/>
<dbReference type="GO" id="GO:0016020">
    <property type="term" value="C:membrane"/>
    <property type="evidence" value="ECO:0007669"/>
    <property type="project" value="UniProtKB-SubCell"/>
</dbReference>
<dbReference type="PANTHER" id="PTHR31595">
    <property type="entry name" value="LONG-CHAIN-ALCOHOL O-FATTY-ACYLTRANSFERASE 3-RELATED"/>
    <property type="match status" value="1"/>
</dbReference>